<evidence type="ECO:0000259" key="2">
    <source>
        <dbReference type="Pfam" id="PF10180"/>
    </source>
</evidence>
<feature type="compositionally biased region" description="Basic and acidic residues" evidence="1">
    <location>
        <begin position="112"/>
        <end position="123"/>
    </location>
</feature>
<keyword evidence="4" id="KW-1185">Reference proteome</keyword>
<feature type="compositionally biased region" description="Low complexity" evidence="1">
    <location>
        <begin position="63"/>
        <end position="77"/>
    </location>
</feature>
<feature type="compositionally biased region" description="Basic and acidic residues" evidence="1">
    <location>
        <begin position="23"/>
        <end position="32"/>
    </location>
</feature>
<feature type="region of interest" description="Disordered" evidence="1">
    <location>
        <begin position="1"/>
        <end position="210"/>
    </location>
</feature>
<dbReference type="AlphaFoldDB" id="A0A9P7JG71"/>
<comment type="caution">
    <text evidence="3">The sequence shown here is derived from an EMBL/GenBank/DDBJ whole genome shotgun (WGS) entry which is preliminary data.</text>
</comment>
<protein>
    <recommendedName>
        <fullName evidence="2">WKF domain-containing protein</fullName>
    </recommendedName>
</protein>
<gene>
    <name evidence="3" type="ORF">BJ212DRAFT_1031027</name>
</gene>
<feature type="domain" description="WKF" evidence="2">
    <location>
        <begin position="223"/>
        <end position="279"/>
    </location>
</feature>
<accession>A0A9P7JG71</accession>
<reference evidence="3" key="1">
    <citation type="journal article" date="2020" name="New Phytol.">
        <title>Comparative genomics reveals dynamic genome evolution in host specialist ectomycorrhizal fungi.</title>
        <authorList>
            <person name="Lofgren L.A."/>
            <person name="Nguyen N.H."/>
            <person name="Vilgalys R."/>
            <person name="Ruytinx J."/>
            <person name="Liao H.L."/>
            <person name="Branco S."/>
            <person name="Kuo A."/>
            <person name="LaButti K."/>
            <person name="Lipzen A."/>
            <person name="Andreopoulos W."/>
            <person name="Pangilinan J."/>
            <person name="Riley R."/>
            <person name="Hundley H."/>
            <person name="Na H."/>
            <person name="Barry K."/>
            <person name="Grigoriev I.V."/>
            <person name="Stajich J.E."/>
            <person name="Kennedy P.G."/>
        </authorList>
    </citation>
    <scope>NUCLEOTIDE SEQUENCE</scope>
    <source>
        <strain evidence="3">MN1</strain>
    </source>
</reference>
<evidence type="ECO:0000256" key="1">
    <source>
        <dbReference type="SAM" id="MobiDB-lite"/>
    </source>
</evidence>
<dbReference type="EMBL" id="JABBWG010000008">
    <property type="protein sequence ID" value="KAG1820459.1"/>
    <property type="molecule type" value="Genomic_DNA"/>
</dbReference>
<dbReference type="OrthoDB" id="10261563at2759"/>
<dbReference type="InterPro" id="IPR019327">
    <property type="entry name" value="WKF"/>
</dbReference>
<evidence type="ECO:0000313" key="4">
    <source>
        <dbReference type="Proteomes" id="UP000807769"/>
    </source>
</evidence>
<organism evidence="3 4">
    <name type="scientific">Suillus subaureus</name>
    <dbReference type="NCBI Taxonomy" id="48587"/>
    <lineage>
        <taxon>Eukaryota</taxon>
        <taxon>Fungi</taxon>
        <taxon>Dikarya</taxon>
        <taxon>Basidiomycota</taxon>
        <taxon>Agaricomycotina</taxon>
        <taxon>Agaricomycetes</taxon>
        <taxon>Agaricomycetidae</taxon>
        <taxon>Boletales</taxon>
        <taxon>Suillineae</taxon>
        <taxon>Suillaceae</taxon>
        <taxon>Suillus</taxon>
    </lineage>
</organism>
<dbReference type="RefSeq" id="XP_041195730.1">
    <property type="nucleotide sequence ID" value="XM_041328881.1"/>
</dbReference>
<feature type="compositionally biased region" description="Polar residues" evidence="1">
    <location>
        <begin position="45"/>
        <end position="62"/>
    </location>
</feature>
<dbReference type="Pfam" id="PF10180">
    <property type="entry name" value="WKF"/>
    <property type="match status" value="1"/>
</dbReference>
<feature type="compositionally biased region" description="Basic and acidic residues" evidence="1">
    <location>
        <begin position="151"/>
        <end position="166"/>
    </location>
</feature>
<feature type="compositionally biased region" description="Polar residues" evidence="1">
    <location>
        <begin position="78"/>
        <end position="93"/>
    </location>
</feature>
<proteinExistence type="predicted"/>
<dbReference type="PANTHER" id="PTHR22306">
    <property type="entry name" value="CHROMOSOME 7 OPEN READING FRAME 50"/>
    <property type="match status" value="1"/>
</dbReference>
<evidence type="ECO:0000313" key="3">
    <source>
        <dbReference type="EMBL" id="KAG1820459.1"/>
    </source>
</evidence>
<dbReference type="Proteomes" id="UP000807769">
    <property type="component" value="Unassembled WGS sequence"/>
</dbReference>
<sequence>MPVTAIGDASPKSHKKSRSADSNAKDVGQEHVKSKKRKHKEATSDALSTTTLKGQAASTTRDSQSASHPLSPSSAPSTGNVASKNVQLANLTTGDAERKKKNKNYLGNVAHEQLKDRSDERRKEKTKKKLKHSDEGQDEGVALDGQVTHSNDTKVRTPEEATSEKSRQKKRKAQEQSGETPDSKPLKKKKGHRPPDLPSIDPSADESLSDQSRKALSYAYARFEDPPNWKFNKARQIWLIKRLWSEEMIPEEYFTLVTKYLADVKGGIRDNLIQMCKSVEALETPDPVTSESAVLPSDLSNGRSTITTKVMRARSLLSALSGIP</sequence>
<dbReference type="PANTHER" id="PTHR22306:SF2">
    <property type="entry name" value="CHROMOSOME 7 OPEN READING FRAME 50"/>
    <property type="match status" value="1"/>
</dbReference>
<name>A0A9P7JG71_9AGAM</name>
<dbReference type="GeneID" id="64622898"/>